<evidence type="ECO:0000313" key="3">
    <source>
        <dbReference type="Proteomes" id="UP000215999"/>
    </source>
</evidence>
<keyword evidence="1" id="KW-1133">Transmembrane helix</keyword>
<name>A0ABX4FZD4_9GAMM</name>
<dbReference type="EMBL" id="NOIF01000044">
    <property type="protein sequence ID" value="OZS44216.1"/>
    <property type="molecule type" value="Genomic_DNA"/>
</dbReference>
<reference evidence="2 3" key="1">
    <citation type="journal article" date="2016" name="Antonie Van Leeuwenhoek">
        <title>Photobacterium sanguinicancri sp. nov. isolated from marine animals.</title>
        <authorList>
            <person name="Gomez-Gil B."/>
            <person name="Roque A."/>
            <person name="Rotllant G."/>
            <person name="Romalde J.L."/>
            <person name="Doce A."/>
            <person name="Eggermont M."/>
            <person name="Defoirdt T."/>
        </authorList>
    </citation>
    <scope>NUCLEOTIDE SEQUENCE [LARGE SCALE GENOMIC DNA]</scope>
    <source>
        <strain evidence="2 3">CAIM 1827</strain>
    </source>
</reference>
<comment type="caution">
    <text evidence="2">The sequence shown here is derived from an EMBL/GenBank/DDBJ whole genome shotgun (WGS) entry which is preliminary data.</text>
</comment>
<dbReference type="PROSITE" id="PS51257">
    <property type="entry name" value="PROKAR_LIPOPROTEIN"/>
    <property type="match status" value="1"/>
</dbReference>
<gene>
    <name evidence="2" type="ORF">ASV53_09140</name>
</gene>
<evidence type="ECO:0000313" key="2">
    <source>
        <dbReference type="EMBL" id="OZS44216.1"/>
    </source>
</evidence>
<organism evidence="2 3">
    <name type="scientific">Photobacterium sanguinicancri</name>
    <dbReference type="NCBI Taxonomy" id="875932"/>
    <lineage>
        <taxon>Bacteria</taxon>
        <taxon>Pseudomonadati</taxon>
        <taxon>Pseudomonadota</taxon>
        <taxon>Gammaproteobacteria</taxon>
        <taxon>Vibrionales</taxon>
        <taxon>Vibrionaceae</taxon>
        <taxon>Photobacterium</taxon>
    </lineage>
</organism>
<feature type="transmembrane region" description="Helical" evidence="1">
    <location>
        <begin position="351"/>
        <end position="372"/>
    </location>
</feature>
<keyword evidence="3" id="KW-1185">Reference proteome</keyword>
<dbReference type="RefSeq" id="WP_094956868.1">
    <property type="nucleotide sequence ID" value="NZ_NOIF01000044.1"/>
</dbReference>
<proteinExistence type="predicted"/>
<protein>
    <submittedName>
        <fullName evidence="2">Chemotaxis protein</fullName>
    </submittedName>
</protein>
<keyword evidence="1" id="KW-0472">Membrane</keyword>
<keyword evidence="1" id="KW-0812">Transmembrane</keyword>
<sequence length="386" mass="43688">MNIIRIFSFIVLTYLLSGCSLLEVKLDSQSIPLTTQELNIRLLTREYSAVFFKHVEETADDITSKNTDNDGIYTFAILWKIYAHEGLQQSAYQVSPFAGLIDSWAFTRQMEMYFTSGDGQTLFGSEQILAVNTSHQLAVEIESLAERVLKPQQFKQSRTFVNDFVTKHPFDSNSFVRTPAFNAWLEYNNIDESEAITTIGTMPEALGDLSDRLSNLSTLSPKLLTWKAQLLARNSQIDGEQLSQTLENINQSSLKFQDFVVNNPEYMKVLAAEMGKVLQPLLDDFDKKADSKLGVISQERIALEEMVARERIAIGVMVTAERANITQDLDVIAQNVVQRAIEQLTIMISDILVYLILFSLVIFFAPFGLGFFMGKRYQRPAKVKRA</sequence>
<evidence type="ECO:0000256" key="1">
    <source>
        <dbReference type="SAM" id="Phobius"/>
    </source>
</evidence>
<accession>A0ABX4FZD4</accession>
<dbReference type="Proteomes" id="UP000215999">
    <property type="component" value="Unassembled WGS sequence"/>
</dbReference>